<dbReference type="PANTHER" id="PTHR33474:SF28">
    <property type="entry name" value="OS01G0815400 PROTEIN"/>
    <property type="match status" value="1"/>
</dbReference>
<comment type="caution">
    <text evidence="3">The sequence shown here is derived from an EMBL/GenBank/DDBJ whole genome shotgun (WGS) entry which is preliminary data.</text>
</comment>
<feature type="signal peptide" evidence="2">
    <location>
        <begin position="1"/>
        <end position="24"/>
    </location>
</feature>
<gene>
    <name evidence="4" type="ORF">LUZ62_019616</name>
    <name evidence="3" type="ORF">LUZ62_055938</name>
</gene>
<name>A0AAV8DWV9_9POAL</name>
<evidence type="ECO:0000313" key="5">
    <source>
        <dbReference type="Proteomes" id="UP001140206"/>
    </source>
</evidence>
<sequence>MDRKKYFVHLLMLFLFLFFLLSRARPELMAQRVVEEAKYQVLSSKGMPNRSLVHANERMEIEINDYPGSGANNRHDPRNPGRP</sequence>
<keyword evidence="2" id="KW-0732">Signal</keyword>
<feature type="compositionally biased region" description="Basic and acidic residues" evidence="1">
    <location>
        <begin position="73"/>
        <end position="83"/>
    </location>
</feature>
<dbReference type="EMBL" id="JAMFTS010000003">
    <property type="protein sequence ID" value="KAJ4771681.1"/>
    <property type="molecule type" value="Genomic_DNA"/>
</dbReference>
<evidence type="ECO:0000256" key="2">
    <source>
        <dbReference type="SAM" id="SignalP"/>
    </source>
</evidence>
<keyword evidence="5" id="KW-1185">Reference proteome</keyword>
<accession>A0AAV8DWV9</accession>
<dbReference type="EMBL" id="JAMFTS010000001">
    <property type="protein sequence ID" value="KAJ4807050.1"/>
    <property type="molecule type" value="Genomic_DNA"/>
</dbReference>
<evidence type="ECO:0000313" key="4">
    <source>
        <dbReference type="EMBL" id="KAJ4807050.1"/>
    </source>
</evidence>
<proteinExistence type="predicted"/>
<protein>
    <submittedName>
        <fullName evidence="3">Histone acetyltransferase KAT6A</fullName>
    </submittedName>
</protein>
<feature type="region of interest" description="Disordered" evidence="1">
    <location>
        <begin position="64"/>
        <end position="83"/>
    </location>
</feature>
<dbReference type="AlphaFoldDB" id="A0AAV8DWV9"/>
<organism evidence="3 5">
    <name type="scientific">Rhynchospora pubera</name>
    <dbReference type="NCBI Taxonomy" id="906938"/>
    <lineage>
        <taxon>Eukaryota</taxon>
        <taxon>Viridiplantae</taxon>
        <taxon>Streptophyta</taxon>
        <taxon>Embryophyta</taxon>
        <taxon>Tracheophyta</taxon>
        <taxon>Spermatophyta</taxon>
        <taxon>Magnoliopsida</taxon>
        <taxon>Liliopsida</taxon>
        <taxon>Poales</taxon>
        <taxon>Cyperaceae</taxon>
        <taxon>Cyperoideae</taxon>
        <taxon>Rhynchosporeae</taxon>
        <taxon>Rhynchospora</taxon>
    </lineage>
</organism>
<evidence type="ECO:0000313" key="3">
    <source>
        <dbReference type="EMBL" id="KAJ4771681.1"/>
    </source>
</evidence>
<feature type="chain" id="PRO_5044716245" evidence="2">
    <location>
        <begin position="25"/>
        <end position="83"/>
    </location>
</feature>
<dbReference type="PANTHER" id="PTHR33474">
    <property type="entry name" value="TRANSMEMBRANE PROTEIN"/>
    <property type="match status" value="1"/>
</dbReference>
<evidence type="ECO:0000256" key="1">
    <source>
        <dbReference type="SAM" id="MobiDB-lite"/>
    </source>
</evidence>
<reference evidence="3" key="1">
    <citation type="submission" date="2022-08" db="EMBL/GenBank/DDBJ databases">
        <authorList>
            <person name="Marques A."/>
        </authorList>
    </citation>
    <scope>NUCLEOTIDE SEQUENCE</scope>
    <source>
        <strain evidence="3">RhyPub2mFocal</strain>
        <tissue evidence="3">Leaves</tissue>
    </source>
</reference>
<dbReference type="Proteomes" id="UP001140206">
    <property type="component" value="Chromosome 1"/>
</dbReference>
<dbReference type="Proteomes" id="UP001140206">
    <property type="component" value="Chromosome 3"/>
</dbReference>